<dbReference type="InterPro" id="IPR026045">
    <property type="entry name" value="Ferric-bd"/>
</dbReference>
<protein>
    <submittedName>
        <fullName evidence="5">Ferric iron ABC transporter, iron-binding protein</fullName>
    </submittedName>
</protein>
<evidence type="ECO:0000256" key="4">
    <source>
        <dbReference type="SAM" id="SignalP"/>
    </source>
</evidence>
<dbReference type="CDD" id="cd13542">
    <property type="entry name" value="PBP2_FutA1_ilke"/>
    <property type="match status" value="1"/>
</dbReference>
<dbReference type="Proteomes" id="UP000017819">
    <property type="component" value="Unassembled WGS sequence"/>
</dbReference>
<organism evidence="5 6">
    <name type="scientific">Lutibaculum baratangense AMV1</name>
    <dbReference type="NCBI Taxonomy" id="631454"/>
    <lineage>
        <taxon>Bacteria</taxon>
        <taxon>Pseudomonadati</taxon>
        <taxon>Pseudomonadota</taxon>
        <taxon>Alphaproteobacteria</taxon>
        <taxon>Hyphomicrobiales</taxon>
        <taxon>Tepidamorphaceae</taxon>
        <taxon>Lutibaculum</taxon>
    </lineage>
</organism>
<comment type="similarity">
    <text evidence="1">Belongs to the bacterial solute-binding protein 1 family.</text>
</comment>
<comment type="caution">
    <text evidence="5">The sequence shown here is derived from an EMBL/GenBank/DDBJ whole genome shotgun (WGS) entry which is preliminary data.</text>
</comment>
<dbReference type="Pfam" id="PF13343">
    <property type="entry name" value="SBP_bac_6"/>
    <property type="match status" value="1"/>
</dbReference>
<feature type="signal peptide" evidence="4">
    <location>
        <begin position="1"/>
        <end position="32"/>
    </location>
</feature>
<evidence type="ECO:0000256" key="3">
    <source>
        <dbReference type="PIRSR" id="PIRSR002825-1"/>
    </source>
</evidence>
<gene>
    <name evidence="5" type="ORF">N177_2928</name>
</gene>
<feature type="chain" id="PRO_5004727522" evidence="4">
    <location>
        <begin position="33"/>
        <end position="353"/>
    </location>
</feature>
<dbReference type="PANTHER" id="PTHR30006">
    <property type="entry name" value="THIAMINE-BINDING PERIPLASMIC PROTEIN-RELATED"/>
    <property type="match status" value="1"/>
</dbReference>
<dbReference type="OrthoDB" id="9769567at2"/>
<dbReference type="EMBL" id="AWXZ01000038">
    <property type="protein sequence ID" value="ESR23698.1"/>
    <property type="molecule type" value="Genomic_DNA"/>
</dbReference>
<evidence type="ECO:0000313" key="6">
    <source>
        <dbReference type="Proteomes" id="UP000017819"/>
    </source>
</evidence>
<accession>V4TBC4</accession>
<dbReference type="AlphaFoldDB" id="V4TBC4"/>
<proteinExistence type="inferred from homology"/>
<feature type="binding site" evidence="3">
    <location>
        <position position="229"/>
    </location>
    <ligand>
        <name>Fe cation</name>
        <dbReference type="ChEBI" id="CHEBI:24875"/>
    </ligand>
</feature>
<dbReference type="PANTHER" id="PTHR30006:SF15">
    <property type="entry name" value="IRON-UTILIZATION PERIPLASMIC PROTEIN"/>
    <property type="match status" value="1"/>
</dbReference>
<keyword evidence="2 4" id="KW-0732">Signal</keyword>
<evidence type="ECO:0000256" key="2">
    <source>
        <dbReference type="ARBA" id="ARBA00022729"/>
    </source>
</evidence>
<sequence length="353" mass="38692">MQLTQTRRLGQATRAILGGLVLAVGSAGAASAQGEVNVYTTREPGLIQPLLDRYTEETGTEVNVLFGGDELVERIQAEGRNTPADLLITVDIGTLKRAKDMGITQPMESEEVAQNVPEKYRDPEGHWTALSLRARVVYASRERVEQDEITYDELADPKWKGRICTRTGQHPYNIGLFASVIAHEGEDAAREWLEGVKENLARKPTGNDRAGAKGIFAGECDLALANTYYMGLMQTNQDEPEQQEWAKSIKVLFPKSDDRGTHVNVSGAVLVANAPHAEEARKLLAFLTSDEAQQLYAETNHEYPVKEGVEVSETVGSWGELEADDLPLVEIGELRARASELVDEVGFDEGPSS</sequence>
<dbReference type="Gene3D" id="3.40.190.10">
    <property type="entry name" value="Periplasmic binding protein-like II"/>
    <property type="match status" value="2"/>
</dbReference>
<dbReference type="eggNOG" id="COG1840">
    <property type="taxonomic scope" value="Bacteria"/>
</dbReference>
<dbReference type="RefSeq" id="WP_023433051.1">
    <property type="nucleotide sequence ID" value="NZ_AWXZ01000038.1"/>
</dbReference>
<dbReference type="STRING" id="631454.N177_2928"/>
<evidence type="ECO:0000256" key="1">
    <source>
        <dbReference type="ARBA" id="ARBA00008520"/>
    </source>
</evidence>
<keyword evidence="6" id="KW-1185">Reference proteome</keyword>
<dbReference type="SUPFAM" id="SSF53850">
    <property type="entry name" value="Periplasmic binding protein-like II"/>
    <property type="match status" value="1"/>
</dbReference>
<evidence type="ECO:0000313" key="5">
    <source>
        <dbReference type="EMBL" id="ESR23698.1"/>
    </source>
</evidence>
<dbReference type="PATRIC" id="fig|631454.5.peg.2891"/>
<dbReference type="PIRSF" id="PIRSF002825">
    <property type="entry name" value="CfbpA"/>
    <property type="match status" value="1"/>
</dbReference>
<dbReference type="GO" id="GO:0046872">
    <property type="term" value="F:metal ion binding"/>
    <property type="evidence" value="ECO:0007669"/>
    <property type="project" value="UniProtKB-KW"/>
</dbReference>
<keyword evidence="3" id="KW-0479">Metal-binding</keyword>
<dbReference type="GO" id="GO:0030288">
    <property type="term" value="C:outer membrane-bounded periplasmic space"/>
    <property type="evidence" value="ECO:0007669"/>
    <property type="project" value="TreeGrafter"/>
</dbReference>
<keyword evidence="3" id="KW-0408">Iron</keyword>
<feature type="binding site" evidence="3">
    <location>
        <position position="228"/>
    </location>
    <ligand>
        <name>Fe cation</name>
        <dbReference type="ChEBI" id="CHEBI:24875"/>
    </ligand>
</feature>
<reference evidence="5 6" key="1">
    <citation type="journal article" date="2014" name="Genome Announc.">
        <title>Draft Genome Sequence of Lutibaculum baratangense Strain AMV1T, Isolated from a Mud Volcano in Andamans, India.</title>
        <authorList>
            <person name="Singh A."/>
            <person name="Sreenivas A."/>
            <person name="Sathyanarayana Reddy G."/>
            <person name="Pinnaka A.K."/>
            <person name="Shivaji S."/>
        </authorList>
    </citation>
    <scope>NUCLEOTIDE SEQUENCE [LARGE SCALE GENOMIC DNA]</scope>
    <source>
        <strain evidence="5 6">AMV1</strain>
    </source>
</reference>
<name>V4TBC4_9HYPH</name>